<protein>
    <submittedName>
        <fullName evidence="7">Electron transfer flavoprotein-quinone oxidoreductase</fullName>
    </submittedName>
</protein>
<comment type="caution">
    <text evidence="7">The sequence shown here is derived from an EMBL/GenBank/DDBJ whole genome shotgun (WGS) entry which is preliminary data.</text>
</comment>
<evidence type="ECO:0000313" key="7">
    <source>
        <dbReference type="EMBL" id="TCL35352.1"/>
    </source>
</evidence>
<dbReference type="EMBL" id="SLUI01000012">
    <property type="protein sequence ID" value="TCL35352.1"/>
    <property type="molecule type" value="Genomic_DNA"/>
</dbReference>
<dbReference type="InterPro" id="IPR036188">
    <property type="entry name" value="FAD/NAD-bd_sf"/>
</dbReference>
<evidence type="ECO:0000256" key="5">
    <source>
        <dbReference type="ARBA" id="ARBA00023002"/>
    </source>
</evidence>
<evidence type="ECO:0000313" key="8">
    <source>
        <dbReference type="Proteomes" id="UP000295063"/>
    </source>
</evidence>
<proteinExistence type="inferred from homology"/>
<dbReference type="Gene3D" id="3.50.50.60">
    <property type="entry name" value="FAD/NAD(P)-binding domain"/>
    <property type="match status" value="1"/>
</dbReference>
<dbReference type="OrthoDB" id="9806565at2"/>
<comment type="similarity">
    <text evidence="2">Belongs to the ETF-QO/FixC family.</text>
</comment>
<evidence type="ECO:0000256" key="1">
    <source>
        <dbReference type="ARBA" id="ARBA00001974"/>
    </source>
</evidence>
<evidence type="ECO:0000256" key="3">
    <source>
        <dbReference type="ARBA" id="ARBA00022630"/>
    </source>
</evidence>
<dbReference type="SUPFAM" id="SSF54373">
    <property type="entry name" value="FAD-linked reductases, C-terminal domain"/>
    <property type="match status" value="1"/>
</dbReference>
<keyword evidence="4" id="KW-0274">FAD</keyword>
<dbReference type="AlphaFoldDB" id="A0A4R1PTZ0"/>
<accession>A0A4R1PTZ0</accession>
<evidence type="ECO:0000259" key="6">
    <source>
        <dbReference type="Pfam" id="PF26311"/>
    </source>
</evidence>
<feature type="domain" description="FixC-like C-terminal" evidence="6">
    <location>
        <begin position="364"/>
        <end position="426"/>
    </location>
</feature>
<dbReference type="InterPro" id="IPR059103">
    <property type="entry name" value="FixC-like_C"/>
</dbReference>
<evidence type="ECO:0000256" key="2">
    <source>
        <dbReference type="ARBA" id="ARBA00006796"/>
    </source>
</evidence>
<dbReference type="RefSeq" id="WP_132082458.1">
    <property type="nucleotide sequence ID" value="NZ_SLUI01000012.1"/>
</dbReference>
<evidence type="ECO:0000256" key="4">
    <source>
        <dbReference type="ARBA" id="ARBA00022827"/>
    </source>
</evidence>
<sequence>MSSDEKFDAIVIGAGPAGSACAYVLAREGRSVLVVERGGSVGSKNVTGGRLYTYALEMVEPDLYKRAPLQRKVVREQIMMLGSTNAMTVDYVDYDYGGEVPQSYSVLRAAFDEWFAGEAELQGAMMATGILVDELIEENGKIVGIKAGEDEMYAEVVIAADGVNSFIAQKAGLRPDITANLVGVGVKEIIELPDNLIEARFNLNHDEGAARVAIGCTEGISGGAFLYTNRGSLSLGIVFNPEQAAQNGKRIQEIMQDFKMHPAIAPLISGGTTVEYAAHLVPELGLSGMPKVLYRDGLVIIGDAAGFGINTGLIIRGMDLAIVSGVAAARAVIKATEASAVGPLYMQELENLMVMPSQRFFAGWHHIFEINRLFAAYPQMVNEMMNFMFTVNGSVPEKIPRALYSIMKKYVSMGQLAADGWKGFKSI</sequence>
<dbReference type="Gene3D" id="3.30.9.90">
    <property type="match status" value="1"/>
</dbReference>
<dbReference type="PRINTS" id="PR00420">
    <property type="entry name" value="RNGMNOXGNASE"/>
</dbReference>
<keyword evidence="3" id="KW-0285">Flavoprotein</keyword>
<dbReference type="Proteomes" id="UP000295063">
    <property type="component" value="Unassembled WGS sequence"/>
</dbReference>
<keyword evidence="5" id="KW-0560">Oxidoreductase</keyword>
<dbReference type="Pfam" id="PF26311">
    <property type="entry name" value="ETF-QO_FixC_C"/>
    <property type="match status" value="1"/>
</dbReference>
<dbReference type="PANTHER" id="PTHR43624:SF2">
    <property type="entry name" value="ELECTRON TRANSFER FLAVOPROTEIN-QUINONE OXIDOREDUCTASE YDIS-RELATED"/>
    <property type="match status" value="1"/>
</dbReference>
<reference evidence="7 8" key="1">
    <citation type="submission" date="2019-03" db="EMBL/GenBank/DDBJ databases">
        <title>Genomic Encyclopedia of Type Strains, Phase IV (KMG-IV): sequencing the most valuable type-strain genomes for metagenomic binning, comparative biology and taxonomic classification.</title>
        <authorList>
            <person name="Goeker M."/>
        </authorList>
    </citation>
    <scope>NUCLEOTIDE SEQUENCE [LARGE SCALE GENOMIC DNA]</scope>
    <source>
        <strain evidence="7 8">DSM 15969</strain>
    </source>
</reference>
<name>A0A4R1PTZ0_9FIRM</name>
<dbReference type="SUPFAM" id="SSF51905">
    <property type="entry name" value="FAD/NAD(P)-binding domain"/>
    <property type="match status" value="1"/>
</dbReference>
<dbReference type="GO" id="GO:0016491">
    <property type="term" value="F:oxidoreductase activity"/>
    <property type="evidence" value="ECO:0007669"/>
    <property type="project" value="UniProtKB-KW"/>
</dbReference>
<dbReference type="PANTHER" id="PTHR43624">
    <property type="entry name" value="ELECTRON TRANSFER FLAVOPROTEIN-QUINONE OXIDOREDUCTASE YDIS-RELATED"/>
    <property type="match status" value="1"/>
</dbReference>
<dbReference type="Pfam" id="PF12831">
    <property type="entry name" value="FAD_oxidored"/>
    <property type="match status" value="1"/>
</dbReference>
<dbReference type="PROSITE" id="PS51257">
    <property type="entry name" value="PROKAR_LIPOPROTEIN"/>
    <property type="match status" value="1"/>
</dbReference>
<comment type="cofactor">
    <cofactor evidence="1">
        <name>FAD</name>
        <dbReference type="ChEBI" id="CHEBI:57692"/>
    </cofactor>
</comment>
<keyword evidence="8" id="KW-1185">Reference proteome</keyword>
<gene>
    <name evidence="7" type="ORF">EV210_11210</name>
</gene>
<organism evidence="7 8">
    <name type="scientific">Anaerospora hongkongensis</name>
    <dbReference type="NCBI Taxonomy" id="244830"/>
    <lineage>
        <taxon>Bacteria</taxon>
        <taxon>Bacillati</taxon>
        <taxon>Bacillota</taxon>
        <taxon>Negativicutes</taxon>
        <taxon>Selenomonadales</taxon>
        <taxon>Sporomusaceae</taxon>
        <taxon>Anaerospora</taxon>
    </lineage>
</organism>
<dbReference type="InterPro" id="IPR039651">
    <property type="entry name" value="FixC-like"/>
</dbReference>